<name>S3BTI3_OPHP1</name>
<dbReference type="VEuPathDB" id="FungiDB:F503_04045"/>
<evidence type="ECO:0000313" key="1">
    <source>
        <dbReference type="EMBL" id="EPE02696.1"/>
    </source>
</evidence>
<keyword evidence="2" id="KW-1185">Reference proteome</keyword>
<dbReference type="AlphaFoldDB" id="S3BTI3"/>
<gene>
    <name evidence="1" type="ORF">F503_04045</name>
</gene>
<organism evidence="1 2">
    <name type="scientific">Ophiostoma piceae (strain UAMH 11346)</name>
    <name type="common">Sap stain fungus</name>
    <dbReference type="NCBI Taxonomy" id="1262450"/>
    <lineage>
        <taxon>Eukaryota</taxon>
        <taxon>Fungi</taxon>
        <taxon>Dikarya</taxon>
        <taxon>Ascomycota</taxon>
        <taxon>Pezizomycotina</taxon>
        <taxon>Sordariomycetes</taxon>
        <taxon>Sordariomycetidae</taxon>
        <taxon>Ophiostomatales</taxon>
        <taxon>Ophiostomataceae</taxon>
        <taxon>Ophiostoma</taxon>
    </lineage>
</organism>
<evidence type="ECO:0000313" key="2">
    <source>
        <dbReference type="Proteomes" id="UP000016923"/>
    </source>
</evidence>
<reference evidence="1 2" key="1">
    <citation type="journal article" date="2013" name="BMC Genomics">
        <title>The genome and transcriptome of the pine saprophyte Ophiostoma piceae, and a comparison with the bark beetle-associated pine pathogen Grosmannia clavigera.</title>
        <authorList>
            <person name="Haridas S."/>
            <person name="Wang Y."/>
            <person name="Lim L."/>
            <person name="Massoumi Alamouti S."/>
            <person name="Jackman S."/>
            <person name="Docking R."/>
            <person name="Robertson G."/>
            <person name="Birol I."/>
            <person name="Bohlmann J."/>
            <person name="Breuil C."/>
        </authorList>
    </citation>
    <scope>NUCLEOTIDE SEQUENCE [LARGE SCALE GENOMIC DNA]</scope>
    <source>
        <strain evidence="1 2">UAMH 11346</strain>
    </source>
</reference>
<protein>
    <submittedName>
        <fullName evidence="1">Uncharacterized protein</fullName>
    </submittedName>
</protein>
<dbReference type="HOGENOM" id="CLU_2334185_0_0_1"/>
<dbReference type="Proteomes" id="UP000016923">
    <property type="component" value="Unassembled WGS sequence"/>
</dbReference>
<proteinExistence type="predicted"/>
<dbReference type="EMBL" id="KE148175">
    <property type="protein sequence ID" value="EPE02696.1"/>
    <property type="molecule type" value="Genomic_DNA"/>
</dbReference>
<sequence length="98" mass="10701">MAMLPSAMLTLIASKNLPDLITAQLPSIIHTSRITQSLLVLPRLVGISAVLYGSLAECSVSPKPQRLLVHFSGVCSERHSSVSPYGRLGYCRTHYEHI</sequence>
<accession>S3BTI3</accession>